<accession>A0AA36G360</accession>
<evidence type="ECO:0000256" key="3">
    <source>
        <dbReference type="SAM" id="SignalP"/>
    </source>
</evidence>
<evidence type="ECO:0000256" key="2">
    <source>
        <dbReference type="ARBA" id="ARBA00022737"/>
    </source>
</evidence>
<feature type="chain" id="PRO_5041207622" description="EF-hand domain-containing protein" evidence="3">
    <location>
        <begin position="17"/>
        <end position="133"/>
    </location>
</feature>
<evidence type="ECO:0000313" key="5">
    <source>
        <dbReference type="EMBL" id="CAJ0577789.1"/>
    </source>
</evidence>
<reference evidence="5" key="1">
    <citation type="submission" date="2023-06" db="EMBL/GenBank/DDBJ databases">
        <authorList>
            <person name="Delattre M."/>
        </authorList>
    </citation>
    <scope>NUCLEOTIDE SEQUENCE</scope>
    <source>
        <strain evidence="5">AF72</strain>
    </source>
</reference>
<comment type="caution">
    <text evidence="5">The sequence shown here is derived from an EMBL/GenBank/DDBJ whole genome shotgun (WGS) entry which is preliminary data.</text>
</comment>
<keyword evidence="2" id="KW-0677">Repeat</keyword>
<keyword evidence="6" id="KW-1185">Reference proteome</keyword>
<protein>
    <recommendedName>
        <fullName evidence="4">EF-hand domain-containing protein</fullName>
    </recommendedName>
</protein>
<feature type="signal peptide" evidence="3">
    <location>
        <begin position="1"/>
        <end position="16"/>
    </location>
</feature>
<keyword evidence="1 3" id="KW-0732">Signal</keyword>
<evidence type="ECO:0000256" key="1">
    <source>
        <dbReference type="ARBA" id="ARBA00022729"/>
    </source>
</evidence>
<gene>
    <name evidence="5" type="ORF">MSPICULIGERA_LOCUS16056</name>
</gene>
<dbReference type="SUPFAM" id="SSF47473">
    <property type="entry name" value="EF-hand"/>
    <property type="match status" value="1"/>
</dbReference>
<dbReference type="EMBL" id="CATQJA010002652">
    <property type="protein sequence ID" value="CAJ0577789.1"/>
    <property type="molecule type" value="Genomic_DNA"/>
</dbReference>
<proteinExistence type="predicted"/>
<feature type="non-terminal residue" evidence="5">
    <location>
        <position position="133"/>
    </location>
</feature>
<dbReference type="InterPro" id="IPR002048">
    <property type="entry name" value="EF_hand_dom"/>
</dbReference>
<dbReference type="Pfam" id="PF13499">
    <property type="entry name" value="EF-hand_7"/>
    <property type="match status" value="1"/>
</dbReference>
<evidence type="ECO:0000313" key="6">
    <source>
        <dbReference type="Proteomes" id="UP001177023"/>
    </source>
</evidence>
<organism evidence="5 6">
    <name type="scientific">Mesorhabditis spiculigera</name>
    <dbReference type="NCBI Taxonomy" id="96644"/>
    <lineage>
        <taxon>Eukaryota</taxon>
        <taxon>Metazoa</taxon>
        <taxon>Ecdysozoa</taxon>
        <taxon>Nematoda</taxon>
        <taxon>Chromadorea</taxon>
        <taxon>Rhabditida</taxon>
        <taxon>Rhabditina</taxon>
        <taxon>Rhabditomorpha</taxon>
        <taxon>Rhabditoidea</taxon>
        <taxon>Rhabditidae</taxon>
        <taxon>Mesorhabditinae</taxon>
        <taxon>Mesorhabditis</taxon>
    </lineage>
</organism>
<feature type="domain" description="EF-hand" evidence="4">
    <location>
        <begin position="58"/>
        <end position="128"/>
    </location>
</feature>
<name>A0AA36G360_9BILA</name>
<sequence length="133" mass="15351">MFWVLLGCSLIGMVVTSPSNDHQNLHFAADQNHIRMHMESKIELDRKPLSIEQATFLSFQMFDTDKNAFVDGLEISKIATHHHDEHGDENPSAKMGHDMLESMVDGVLRTYDRDGDRRFDYAEYNEFIKGHLL</sequence>
<dbReference type="Gene3D" id="1.10.238.10">
    <property type="entry name" value="EF-hand"/>
    <property type="match status" value="1"/>
</dbReference>
<dbReference type="InterPro" id="IPR052110">
    <property type="entry name" value="MCFD2-like"/>
</dbReference>
<dbReference type="GO" id="GO:0005509">
    <property type="term" value="F:calcium ion binding"/>
    <property type="evidence" value="ECO:0007669"/>
    <property type="project" value="InterPro"/>
</dbReference>
<dbReference type="AlphaFoldDB" id="A0AA36G360"/>
<dbReference type="Proteomes" id="UP001177023">
    <property type="component" value="Unassembled WGS sequence"/>
</dbReference>
<dbReference type="PANTHER" id="PTHR23104">
    <property type="entry name" value="MULTIPLE COAGULATION FACTOR DEFICIENCY PROTEIN 2 NEURAL STEM CELL DERIVED NEURONAL SURVIVAL PROTEIN"/>
    <property type="match status" value="1"/>
</dbReference>
<dbReference type="InterPro" id="IPR011992">
    <property type="entry name" value="EF-hand-dom_pair"/>
</dbReference>
<dbReference type="PANTHER" id="PTHR23104:SF17">
    <property type="entry name" value="EF-HAND DOMAIN-CONTAINING PROTEIN"/>
    <property type="match status" value="1"/>
</dbReference>
<evidence type="ECO:0000259" key="4">
    <source>
        <dbReference type="Pfam" id="PF13499"/>
    </source>
</evidence>